<gene>
    <name evidence="6" type="ORF">GCM10010357_07420</name>
</gene>
<name>A0ABN0YAW1_9ACTN</name>
<proteinExistence type="predicted"/>
<evidence type="ECO:0000256" key="2">
    <source>
        <dbReference type="ARBA" id="ARBA00022741"/>
    </source>
</evidence>
<evidence type="ECO:0000313" key="6">
    <source>
        <dbReference type="EMBL" id="GAA0389228.1"/>
    </source>
</evidence>
<organism evidence="6 7">
    <name type="scientific">Streptomyces luteireticuli</name>
    <dbReference type="NCBI Taxonomy" id="173858"/>
    <lineage>
        <taxon>Bacteria</taxon>
        <taxon>Bacillati</taxon>
        <taxon>Actinomycetota</taxon>
        <taxon>Actinomycetes</taxon>
        <taxon>Kitasatosporales</taxon>
        <taxon>Streptomycetaceae</taxon>
        <taxon>Streptomyces</taxon>
    </lineage>
</organism>
<dbReference type="EMBL" id="BAAABX010000007">
    <property type="protein sequence ID" value="GAA0389228.1"/>
    <property type="molecule type" value="Genomic_DNA"/>
</dbReference>
<accession>A0ABN0YAW1</accession>
<dbReference type="SUPFAM" id="SSF52540">
    <property type="entry name" value="P-loop containing nucleoside triphosphate hydrolases"/>
    <property type="match status" value="1"/>
</dbReference>
<keyword evidence="7" id="KW-1185">Reference proteome</keyword>
<evidence type="ECO:0000313" key="7">
    <source>
        <dbReference type="Proteomes" id="UP001500879"/>
    </source>
</evidence>
<sequence length="339" mass="36027">MTEALTAHGLSVGHRTRTAWGRAVHRVVLADLRLTARPAELTVLLGPNGSGKSTLLRTLCGLLPPVAGTVRIAGADLAAQSPAALSRRLAVVLTDRTAPALLSARELVALGRHPHTGFLGRLRPADLAAVDRALRAVDAGHLAHRPATELSDGEWQRVLIARALAQEPRVILLDEPTAFLDAPSRAAVTVLLRELAHEHGLTVVASTHDVELALRLADVVWLADREGRLRTGAPEDLIHSGAVAAAFDTEHLAFDPGTASFALRRPSRGTASVDAPPPLRPLLERLLAREGLTVAPGPTDIHITAADDDTLLLSRKDGGTVRAPTFEDLARALRTDKEE</sequence>
<dbReference type="Pfam" id="PF00005">
    <property type="entry name" value="ABC_tran"/>
    <property type="match status" value="1"/>
</dbReference>
<dbReference type="SMART" id="SM00382">
    <property type="entry name" value="AAA"/>
    <property type="match status" value="1"/>
</dbReference>
<reference evidence="6 7" key="1">
    <citation type="journal article" date="2019" name="Int. J. Syst. Evol. Microbiol.">
        <title>The Global Catalogue of Microorganisms (GCM) 10K type strain sequencing project: providing services to taxonomists for standard genome sequencing and annotation.</title>
        <authorList>
            <consortium name="The Broad Institute Genomics Platform"/>
            <consortium name="The Broad Institute Genome Sequencing Center for Infectious Disease"/>
            <person name="Wu L."/>
            <person name="Ma J."/>
        </authorList>
    </citation>
    <scope>NUCLEOTIDE SEQUENCE [LARGE SCALE GENOMIC DNA]</scope>
    <source>
        <strain evidence="6 7">JCM 4788</strain>
    </source>
</reference>
<protein>
    <recommendedName>
        <fullName evidence="5">ABC transporter domain-containing protein</fullName>
    </recommendedName>
</protein>
<dbReference type="PANTHER" id="PTHR42794:SF1">
    <property type="entry name" value="HEMIN IMPORT ATP-BINDING PROTEIN HMUV"/>
    <property type="match status" value="1"/>
</dbReference>
<evidence type="ECO:0000256" key="3">
    <source>
        <dbReference type="ARBA" id="ARBA00022840"/>
    </source>
</evidence>
<dbReference type="Proteomes" id="UP001500879">
    <property type="component" value="Unassembled WGS sequence"/>
</dbReference>
<feature type="domain" description="ABC transporter" evidence="5">
    <location>
        <begin position="14"/>
        <end position="250"/>
    </location>
</feature>
<dbReference type="PROSITE" id="PS50893">
    <property type="entry name" value="ABC_TRANSPORTER_2"/>
    <property type="match status" value="1"/>
</dbReference>
<dbReference type="InterPro" id="IPR027417">
    <property type="entry name" value="P-loop_NTPase"/>
</dbReference>
<dbReference type="InterPro" id="IPR003593">
    <property type="entry name" value="AAA+_ATPase"/>
</dbReference>
<evidence type="ECO:0000256" key="1">
    <source>
        <dbReference type="ARBA" id="ARBA00022448"/>
    </source>
</evidence>
<keyword evidence="1" id="KW-0813">Transport</keyword>
<dbReference type="PANTHER" id="PTHR42794">
    <property type="entry name" value="HEMIN IMPORT ATP-BINDING PROTEIN HMUV"/>
    <property type="match status" value="1"/>
</dbReference>
<dbReference type="CDD" id="cd03214">
    <property type="entry name" value="ABC_Iron-Siderophores_B12_Hemin"/>
    <property type="match status" value="1"/>
</dbReference>
<keyword evidence="3" id="KW-0067">ATP-binding</keyword>
<evidence type="ECO:0000256" key="4">
    <source>
        <dbReference type="ARBA" id="ARBA00022967"/>
    </source>
</evidence>
<keyword evidence="4" id="KW-1278">Translocase</keyword>
<dbReference type="InterPro" id="IPR003439">
    <property type="entry name" value="ABC_transporter-like_ATP-bd"/>
</dbReference>
<evidence type="ECO:0000259" key="5">
    <source>
        <dbReference type="PROSITE" id="PS50893"/>
    </source>
</evidence>
<dbReference type="RefSeq" id="WP_344019729.1">
    <property type="nucleotide sequence ID" value="NZ_BAAABX010000007.1"/>
</dbReference>
<dbReference type="Gene3D" id="3.40.50.300">
    <property type="entry name" value="P-loop containing nucleotide triphosphate hydrolases"/>
    <property type="match status" value="1"/>
</dbReference>
<keyword evidence="2" id="KW-0547">Nucleotide-binding</keyword>
<comment type="caution">
    <text evidence="6">The sequence shown here is derived from an EMBL/GenBank/DDBJ whole genome shotgun (WGS) entry which is preliminary data.</text>
</comment>